<organism evidence="2 3">
    <name type="scientific">Rhizophagus irregularis</name>
    <dbReference type="NCBI Taxonomy" id="588596"/>
    <lineage>
        <taxon>Eukaryota</taxon>
        <taxon>Fungi</taxon>
        <taxon>Fungi incertae sedis</taxon>
        <taxon>Mucoromycota</taxon>
        <taxon>Glomeromycotina</taxon>
        <taxon>Glomeromycetes</taxon>
        <taxon>Glomerales</taxon>
        <taxon>Glomeraceae</taxon>
        <taxon>Rhizophagus</taxon>
    </lineage>
</organism>
<accession>A0A2N0RAX9</accession>
<proteinExistence type="predicted"/>
<dbReference type="VEuPathDB" id="FungiDB:RhiirA1_467975"/>
<comment type="caution">
    <text evidence="2">The sequence shown here is derived from an EMBL/GenBank/DDBJ whole genome shotgun (WGS) entry which is preliminary data.</text>
</comment>
<reference evidence="2 3" key="2">
    <citation type="submission" date="2017-10" db="EMBL/GenBank/DDBJ databases">
        <title>Genome analyses suggest a sexual origin of heterokaryosis in a supposedly ancient asexual fungus.</title>
        <authorList>
            <person name="Corradi N."/>
            <person name="Sedzielewska K."/>
            <person name="Noel J."/>
            <person name="Charron P."/>
            <person name="Farinelli L."/>
            <person name="Marton T."/>
            <person name="Kruger M."/>
            <person name="Pelin A."/>
            <person name="Brachmann A."/>
            <person name="Corradi N."/>
        </authorList>
    </citation>
    <scope>NUCLEOTIDE SEQUENCE [LARGE SCALE GENOMIC DNA]</scope>
    <source>
        <strain evidence="2 3">A1</strain>
    </source>
</reference>
<dbReference type="EMBL" id="LLXH01001141">
    <property type="protein sequence ID" value="PKC60469.1"/>
    <property type="molecule type" value="Genomic_DNA"/>
</dbReference>
<reference evidence="2 3" key="1">
    <citation type="submission" date="2017-10" db="EMBL/GenBank/DDBJ databases">
        <title>Extensive intraspecific genome diversity in a model arbuscular mycorrhizal fungus.</title>
        <authorList>
            <person name="Chen E.C.H."/>
            <person name="Morin E."/>
            <person name="Baudet D."/>
            <person name="Noel J."/>
            <person name="Ndikumana S."/>
            <person name="Charron P."/>
            <person name="St-Onge C."/>
            <person name="Giorgi J."/>
            <person name="Grigoriev I.V."/>
            <person name="Roux C."/>
            <person name="Martin F.M."/>
            <person name="Corradi N."/>
        </authorList>
    </citation>
    <scope>NUCLEOTIDE SEQUENCE [LARGE SCALE GENOMIC DNA]</scope>
    <source>
        <strain evidence="2 3">A1</strain>
    </source>
</reference>
<dbReference type="AlphaFoldDB" id="A0A2N0RAX9"/>
<evidence type="ECO:0000313" key="2">
    <source>
        <dbReference type="EMBL" id="PKC60469.1"/>
    </source>
</evidence>
<feature type="region of interest" description="Disordered" evidence="1">
    <location>
        <begin position="495"/>
        <end position="528"/>
    </location>
</feature>
<gene>
    <name evidence="2" type="ORF">RhiirA1_467975</name>
</gene>
<sequence length="528" mass="62149">MADCLRLGMVIPFILNRSLTTNCLKSLELSKLQERTAFKISLTNNDYEELKNNLKKERELLTWLFSDFVSLPNLHACYHLFQHARTFGTLTNTEVGVKEMVHRIFKNIVPHTNRKNIELDLLKHWFIIEDSLEEEESEALSYNSFGHHASLIHKSCKFYENATYVQDESYSERKVYLHKNDVVTITTNNYNNGYAIIKAIFKHKGNDNYYYPFIYVDWFENISRNHTKLNCPLFILHTDDNFQYDQSLDGIVSTDKVTQQLMNYSKPIATTHGVKLMILFQWPGQVVLQVSLLDAWDFIYYNETRLFRILLSFSFILYIDEVKTIYLSIFQFQSFFDELQGRGTDASNQKSIKIKGKDKTWIIHGGQTRYEWQAYKKIPEVYLDKKDYVVTKAFNTKFGGRFSKIIKINKIKYILIYFNNENDLLNSIYKSNMEDDLGKGHKLKSQDELIGDNGTYNNVSVLTDLKSLNKQRRTNLTTRRNGERIKHVAYERKAESNRYISDDDEEKTNNNKKRVVQKQGERENSDNE</sequence>
<evidence type="ECO:0000313" key="3">
    <source>
        <dbReference type="Proteomes" id="UP000232688"/>
    </source>
</evidence>
<name>A0A2N0RAX9_9GLOM</name>
<evidence type="ECO:0000256" key="1">
    <source>
        <dbReference type="SAM" id="MobiDB-lite"/>
    </source>
</evidence>
<protein>
    <submittedName>
        <fullName evidence="2">Uncharacterized protein</fullName>
    </submittedName>
</protein>
<dbReference type="Proteomes" id="UP000232688">
    <property type="component" value="Unassembled WGS sequence"/>
</dbReference>
<feature type="compositionally biased region" description="Basic and acidic residues" evidence="1">
    <location>
        <begin position="519"/>
        <end position="528"/>
    </location>
</feature>